<comment type="caution">
    <text evidence="1">The sequence shown here is derived from an EMBL/GenBank/DDBJ whole genome shotgun (WGS) entry which is preliminary data.</text>
</comment>
<gene>
    <name evidence="1" type="ORF">GCM10009104_03750</name>
</gene>
<name>A0ABN1I218_9GAMM</name>
<evidence type="ECO:0000313" key="2">
    <source>
        <dbReference type="Proteomes" id="UP001499915"/>
    </source>
</evidence>
<dbReference type="Proteomes" id="UP001499915">
    <property type="component" value="Unassembled WGS sequence"/>
</dbReference>
<accession>A0ABN1I218</accession>
<protein>
    <submittedName>
        <fullName evidence="1">Uncharacterized protein</fullName>
    </submittedName>
</protein>
<organism evidence="1 2">
    <name type="scientific">Marinobacterium maritimum</name>
    <dbReference type="NCBI Taxonomy" id="500162"/>
    <lineage>
        <taxon>Bacteria</taxon>
        <taxon>Pseudomonadati</taxon>
        <taxon>Pseudomonadota</taxon>
        <taxon>Gammaproteobacteria</taxon>
        <taxon>Oceanospirillales</taxon>
        <taxon>Oceanospirillaceae</taxon>
        <taxon>Marinobacterium</taxon>
    </lineage>
</organism>
<keyword evidence="2" id="KW-1185">Reference proteome</keyword>
<evidence type="ECO:0000313" key="1">
    <source>
        <dbReference type="EMBL" id="GAA0682183.1"/>
    </source>
</evidence>
<proteinExistence type="predicted"/>
<sequence length="81" mass="8342">MVAVIGGVFQGAAGKTGNHLADAVQFLEGLFHTPKATAGKGGLVGTADACGKGGECGNAYQSERFHNERFSRLRGLVVCFS</sequence>
<reference evidence="1 2" key="1">
    <citation type="journal article" date="2019" name="Int. J. Syst. Evol. Microbiol.">
        <title>The Global Catalogue of Microorganisms (GCM) 10K type strain sequencing project: providing services to taxonomists for standard genome sequencing and annotation.</title>
        <authorList>
            <consortium name="The Broad Institute Genomics Platform"/>
            <consortium name="The Broad Institute Genome Sequencing Center for Infectious Disease"/>
            <person name="Wu L."/>
            <person name="Ma J."/>
        </authorList>
    </citation>
    <scope>NUCLEOTIDE SEQUENCE [LARGE SCALE GENOMIC DNA]</scope>
    <source>
        <strain evidence="1 2">JCM 15134</strain>
    </source>
</reference>
<dbReference type="EMBL" id="BAAAET010000001">
    <property type="protein sequence ID" value="GAA0682183.1"/>
    <property type="molecule type" value="Genomic_DNA"/>
</dbReference>